<comment type="similarity">
    <text evidence="1">Belongs to the metallo-dependent hydrolases superfamily. TatD-type hydrolase family.</text>
</comment>
<gene>
    <name evidence="4" type="ORF">V1264_008103</name>
</gene>
<evidence type="ECO:0000256" key="1">
    <source>
        <dbReference type="ARBA" id="ARBA00009275"/>
    </source>
</evidence>
<dbReference type="Pfam" id="PF01026">
    <property type="entry name" value="TatD_DNase"/>
    <property type="match status" value="1"/>
</dbReference>
<dbReference type="Proteomes" id="UP001374579">
    <property type="component" value="Unassembled WGS sequence"/>
</dbReference>
<comment type="caution">
    <text evidence="4">The sequence shown here is derived from an EMBL/GenBank/DDBJ whole genome shotgun (WGS) entry which is preliminary data.</text>
</comment>
<feature type="compositionally biased region" description="Basic and acidic residues" evidence="3">
    <location>
        <begin position="167"/>
        <end position="189"/>
    </location>
</feature>
<feature type="region of interest" description="Disordered" evidence="3">
    <location>
        <begin position="138"/>
        <end position="189"/>
    </location>
</feature>
<keyword evidence="2" id="KW-0378">Hydrolase</keyword>
<organism evidence="4 5">
    <name type="scientific">Littorina saxatilis</name>
    <dbReference type="NCBI Taxonomy" id="31220"/>
    <lineage>
        <taxon>Eukaryota</taxon>
        <taxon>Metazoa</taxon>
        <taxon>Spiralia</taxon>
        <taxon>Lophotrochozoa</taxon>
        <taxon>Mollusca</taxon>
        <taxon>Gastropoda</taxon>
        <taxon>Caenogastropoda</taxon>
        <taxon>Littorinimorpha</taxon>
        <taxon>Littorinoidea</taxon>
        <taxon>Littorinidae</taxon>
        <taxon>Littorina</taxon>
    </lineage>
</organism>
<dbReference type="SUPFAM" id="SSF51556">
    <property type="entry name" value="Metallo-dependent hydrolases"/>
    <property type="match status" value="1"/>
</dbReference>
<protein>
    <submittedName>
        <fullName evidence="4">Uncharacterized protein</fullName>
    </submittedName>
</protein>
<dbReference type="PROSITE" id="PS01091">
    <property type="entry name" value="TATD_3"/>
    <property type="match status" value="1"/>
</dbReference>
<dbReference type="EMBL" id="JBAMIC010000021">
    <property type="protein sequence ID" value="KAK7092349.1"/>
    <property type="molecule type" value="Genomic_DNA"/>
</dbReference>
<evidence type="ECO:0000313" key="4">
    <source>
        <dbReference type="EMBL" id="KAK7092349.1"/>
    </source>
</evidence>
<proteinExistence type="inferred from homology"/>
<feature type="region of interest" description="Disordered" evidence="3">
    <location>
        <begin position="201"/>
        <end position="223"/>
    </location>
</feature>
<evidence type="ECO:0000256" key="3">
    <source>
        <dbReference type="SAM" id="MobiDB-lite"/>
    </source>
</evidence>
<name>A0AAN9ATP8_9CAEN</name>
<dbReference type="InterPro" id="IPR032466">
    <property type="entry name" value="Metal_Hydrolase"/>
</dbReference>
<dbReference type="InterPro" id="IPR001130">
    <property type="entry name" value="TatD-like"/>
</dbReference>
<dbReference type="AlphaFoldDB" id="A0AAN9ATP8"/>
<dbReference type="GO" id="GO:0016788">
    <property type="term" value="F:hydrolase activity, acting on ester bonds"/>
    <property type="evidence" value="ECO:0007669"/>
    <property type="project" value="InterPro"/>
</dbReference>
<dbReference type="PANTHER" id="PTHR46363:SF1">
    <property type="entry name" value="DEOXYRIBONUCLEASE TATDN2-RELATED"/>
    <property type="match status" value="1"/>
</dbReference>
<evidence type="ECO:0000256" key="2">
    <source>
        <dbReference type="ARBA" id="ARBA00022801"/>
    </source>
</evidence>
<dbReference type="Gene3D" id="3.20.20.140">
    <property type="entry name" value="Metal-dependent hydrolases"/>
    <property type="match status" value="1"/>
</dbReference>
<sequence>MRLPKLARKRWRHAQNVARRLEEEEHAIISPAQDASLKTVLIPAEEYPSPSSLFEDLVLGERSPETIMKMMTFPGKTREGQGRTPTATVTSEESRGALMMEVEDDVPPRHSGLYEVPGPQLTREGQGHTPSATVTLEESQGAPMMEEEDVVPPRHSVSSGVQLTGLKEGEAAKGESTEEEKGGAERSPERMELALVGEACSSPATEEENELLGDGPAAGPWRFSPRRPRPEIWEAVDFHFHMDRLADSCRQKREQGRSYTVAVVLENATKGRQINKQKLRLRHLIASFCDLRTHALLDGGSRMIQDLIAETRQDRGRVGLCFGIHPKHAPAYNLRVAEHTVRLLKLLSMAGVVGVVEVGLDYSVPGANRERSPQKHALENLLSFQDSRMTSLKARPWVLHCRESSLTSPPVAGAALRGILQAHFPPSAQFMLHHFTGPIGEITKWLEAFPNTVFSVGGVDDNTSGTIRDAIKAVPDSKLLLETDAPHFGGTTFSTPYAVFDVARVVAAWRGVEQREILRLTVDNARRFFRLTS</sequence>
<accession>A0AAN9ATP8</accession>
<evidence type="ECO:0000313" key="5">
    <source>
        <dbReference type="Proteomes" id="UP001374579"/>
    </source>
</evidence>
<dbReference type="InterPro" id="IPR018228">
    <property type="entry name" value="DNase_TatD-rel_CS"/>
</dbReference>
<reference evidence="4 5" key="1">
    <citation type="submission" date="2024-02" db="EMBL/GenBank/DDBJ databases">
        <title>Chromosome-scale genome assembly of the rough periwinkle Littorina saxatilis.</title>
        <authorList>
            <person name="De Jode A."/>
            <person name="Faria R."/>
            <person name="Formenti G."/>
            <person name="Sims Y."/>
            <person name="Smith T.P."/>
            <person name="Tracey A."/>
            <person name="Wood J.M.D."/>
            <person name="Zagrodzka Z.B."/>
            <person name="Johannesson K."/>
            <person name="Butlin R.K."/>
            <person name="Leder E.H."/>
        </authorList>
    </citation>
    <scope>NUCLEOTIDE SEQUENCE [LARGE SCALE GENOMIC DNA]</scope>
    <source>
        <strain evidence="4">Snail1</strain>
        <tissue evidence="4">Muscle</tissue>
    </source>
</reference>
<dbReference type="PANTHER" id="PTHR46363">
    <property type="entry name" value="DEOXYRIBONUCLEASE TATDN2-RELATED"/>
    <property type="match status" value="1"/>
</dbReference>
<keyword evidence="5" id="KW-1185">Reference proteome</keyword>